<evidence type="ECO:0000256" key="3">
    <source>
        <dbReference type="ARBA" id="ARBA00022840"/>
    </source>
</evidence>
<evidence type="ECO:0000256" key="2">
    <source>
        <dbReference type="ARBA" id="ARBA00022741"/>
    </source>
</evidence>
<accession>A0A8H9IHP2</accession>
<protein>
    <recommendedName>
        <fullName evidence="5">FtsK domain-containing protein</fullName>
    </recommendedName>
</protein>
<dbReference type="InterPro" id="IPR027417">
    <property type="entry name" value="P-loop_NTPase"/>
</dbReference>
<evidence type="ECO:0000313" key="6">
    <source>
        <dbReference type="EMBL" id="GHC42519.1"/>
    </source>
</evidence>
<dbReference type="EMBL" id="BMZN01000002">
    <property type="protein sequence ID" value="GHC42519.1"/>
    <property type="molecule type" value="Genomic_DNA"/>
</dbReference>
<gene>
    <name evidence="6" type="ORF">GCM10010096_11670</name>
</gene>
<keyword evidence="2 4" id="KW-0547">Nucleotide-binding</keyword>
<dbReference type="SUPFAM" id="SSF52540">
    <property type="entry name" value="P-loop containing nucleoside triphosphate hydrolases"/>
    <property type="match status" value="1"/>
</dbReference>
<organism evidence="6 7">
    <name type="scientific">Alcaligenes pakistanensis</name>
    <dbReference type="NCBI Taxonomy" id="1482717"/>
    <lineage>
        <taxon>Bacteria</taxon>
        <taxon>Pseudomonadati</taxon>
        <taxon>Pseudomonadota</taxon>
        <taxon>Betaproteobacteria</taxon>
        <taxon>Burkholderiales</taxon>
        <taxon>Alcaligenaceae</taxon>
        <taxon>Alcaligenes</taxon>
    </lineage>
</organism>
<reference evidence="7" key="1">
    <citation type="journal article" date="2019" name="Int. J. Syst. Evol. Microbiol.">
        <title>The Global Catalogue of Microorganisms (GCM) 10K type strain sequencing project: providing services to taxonomists for standard genome sequencing and annotation.</title>
        <authorList>
            <consortium name="The Broad Institute Genomics Platform"/>
            <consortium name="The Broad Institute Genome Sequencing Center for Infectious Disease"/>
            <person name="Wu L."/>
            <person name="Ma J."/>
        </authorList>
    </citation>
    <scope>NUCLEOTIDE SEQUENCE [LARGE SCALE GENOMIC DNA]</scope>
    <source>
        <strain evidence="7">KCTC 42083</strain>
    </source>
</reference>
<dbReference type="RefSeq" id="WP_189391611.1">
    <property type="nucleotide sequence ID" value="NZ_BMZN01000002.1"/>
</dbReference>
<evidence type="ECO:0000313" key="7">
    <source>
        <dbReference type="Proteomes" id="UP000608923"/>
    </source>
</evidence>
<dbReference type="PROSITE" id="PS50901">
    <property type="entry name" value="FTSK"/>
    <property type="match status" value="1"/>
</dbReference>
<name>A0A8H9IHP2_9BURK</name>
<keyword evidence="3 4" id="KW-0067">ATP-binding</keyword>
<keyword evidence="7" id="KW-1185">Reference proteome</keyword>
<comment type="subcellular location">
    <subcellularLocation>
        <location evidence="1">Endomembrane system</location>
    </subcellularLocation>
</comment>
<dbReference type="GO" id="GO:0003677">
    <property type="term" value="F:DNA binding"/>
    <property type="evidence" value="ECO:0007669"/>
    <property type="project" value="InterPro"/>
</dbReference>
<sequence length="1800" mass="197203">MLTDRIIGRVGADILAKRISEPAQQGDSAALFRLDKLSPSQVAAVARAIVANSELFARVDLMIPEVLVEGQGLPDEILISHNAGYVRNNATTLKSAILTANGNEHSLADTLGHVMAIGAKEIRADPEPWVEATLHVGGLSPVSDDRLVFHAAMGGLLASSELSLVQLGEFCFELVEAMSSQGLAIRDAMGFAMPRAGLPRDSGFFSNSKTFGSQRKPWQTAFAKLFIQRAPLLKKLRHNGQPLDSEEIKERLEANTTEIADGARLALEAFVAAPAGDQAAAGALAQFEWEADGVSLAFEKPKEKQLGLAEATVRFFDHDCDQEDSLDTEGRKLLEDMKSRQRRSDFTEDDEAFFVKHRRLLEQDTKLCARWEKALYGKPIECHDFFEGFARVVNSLHAGLRDVDGERVLRFTVTKGRTVWRERFNYDAGSYFSAMYRGLKKLMGSKVEWKVERLGNANLPDPLFEYEAFFAKEKELRNNQKNKVRPNPSLSRLALQIKFDVALIQVVGDNETVLAKTQLLWSYKPTSIGLSMVADMRRLLEKGAVGCTEVPRRLVSKKGGVQSVSLLDTNTLEAIYSADAGSLVPAVSRLRSLRHDIKTRIRDLTEEGRLTSAQGDEIRASWDKFEEDYIEAMNDFVSTGLHGEAVMRQAGSFGSLMTALMTHARGDVCRSRLVSEALTVGTVRVAGDNPALIIPPWHPERMKALAVKSRRVAAFATHVLSSGSILYGDREIFMREFSDEIAHPFYPEIAVLHRAGMQMLVSESSTVNGYSLLESPTRVVGDTMTDVDPAAAAKQARELLERYVSLQPHEAACLSVVLYNADAAEMPLATVRELSSIQEVGKLQCNVSVRHSDPAKLRSVYGELVNKAGDDPNLPMVSETSDNFISNLRISVTPISATPSESTQGFKAFDVAFLHDVVARAAQSEWLPVPWTNDRPNLEHAPSRWSYRSVSSENELKSTTFLTCPWQTTSGWAYVSAVAAVCRQTDALPDERYLPARRISLQSPALAGMIKDAHDLAEWVATYDELLDKRQLHHNNITVVRYRRGSTNGRNMIVSSTSELRLLGVLVRRRLDELNLPLNAAEIQSVADKAKRDALSISGDIVLRAAKRGVSAGEMIGLVLSRHLLAEEFKAAAGEGQVLTAYFLLDDYASWLSQPESRIADILALNVQEQDGDVRVVISVVESKYVAADGLAKARRDSRDQLLATLGIFREALFGDPGRLDRDVWLARLADMLIDADVPPGMTDLLERVRFKLREGDVEISLRGYSHVYIHTSDAGSTSVSDQEMLEELGGVTAWQEVFDRHDLRKLIEVYAKGAGGLGARSGLGPHQPWANHGFKKPAPRVPWLAALGQLASGEADISAVAESIATDPVSAPTQGSMPPVQSPSVVDIASPNPVSDSAMTTNFGVTLDELVSSKFAGSTESDAEREEWAQDVTKKLKAALNSYGLQAAVLGTRLTPNGCLVRLAGSDRLRVEDIENKRTQLLTTHALNLVTVQPKPGEIVVTVAGFKRQAVSLWELWARRAFNRNVAGINTSFLLGVQEINGALLYLNLGAEFGGLSSHEPHSLVAGATGSGKSVLIQALLLDIAATNSKDLAQIILIDPKIGVDYAPLADLPHMREEIITTKEKASEVLDALVQEMEDRYRAFSKARARDLPSYNAKVLADERLPMVFLVHDEFADWMFDDAYKSAVGAAVQRLGVKARAAGIHLIFAAQRPDKDVMPMQLRENLGNRLILKVSSEATSKIALDRPGAELLLGRGHLAAKLNGEQGLVFAQAPFLSDQDIESAVVAIQKDNESKGQVV</sequence>
<dbReference type="GO" id="GO:0005524">
    <property type="term" value="F:ATP binding"/>
    <property type="evidence" value="ECO:0007669"/>
    <property type="project" value="UniProtKB-UniRule"/>
</dbReference>
<evidence type="ECO:0000259" key="5">
    <source>
        <dbReference type="PROSITE" id="PS50901"/>
    </source>
</evidence>
<dbReference type="PANTHER" id="PTHR22683">
    <property type="entry name" value="SPORULATION PROTEIN RELATED"/>
    <property type="match status" value="1"/>
</dbReference>
<dbReference type="Proteomes" id="UP000608923">
    <property type="component" value="Unassembled WGS sequence"/>
</dbReference>
<evidence type="ECO:0000256" key="1">
    <source>
        <dbReference type="ARBA" id="ARBA00004308"/>
    </source>
</evidence>
<dbReference type="InterPro" id="IPR050206">
    <property type="entry name" value="FtsK/SpoIIIE/SftA"/>
</dbReference>
<feature type="binding site" evidence="4">
    <location>
        <begin position="1568"/>
        <end position="1575"/>
    </location>
    <ligand>
        <name>ATP</name>
        <dbReference type="ChEBI" id="CHEBI:30616"/>
    </ligand>
</feature>
<dbReference type="PANTHER" id="PTHR22683:SF41">
    <property type="entry name" value="DNA TRANSLOCASE FTSK"/>
    <property type="match status" value="1"/>
</dbReference>
<evidence type="ECO:0000256" key="4">
    <source>
        <dbReference type="PROSITE-ProRule" id="PRU00289"/>
    </source>
</evidence>
<comment type="caution">
    <text evidence="6">The sequence shown here is derived from an EMBL/GenBank/DDBJ whole genome shotgun (WGS) entry which is preliminary data.</text>
</comment>
<proteinExistence type="predicted"/>
<dbReference type="InterPro" id="IPR002543">
    <property type="entry name" value="FtsK_dom"/>
</dbReference>
<dbReference type="Gene3D" id="3.40.50.300">
    <property type="entry name" value="P-loop containing nucleotide triphosphate hydrolases"/>
    <property type="match status" value="1"/>
</dbReference>
<feature type="domain" description="FtsK" evidence="5">
    <location>
        <begin position="1543"/>
        <end position="1742"/>
    </location>
</feature>
<dbReference type="Pfam" id="PF01580">
    <property type="entry name" value="FtsK_SpoIIIE"/>
    <property type="match status" value="1"/>
</dbReference>